<dbReference type="Pfam" id="PF00857">
    <property type="entry name" value="Isochorismatase"/>
    <property type="match status" value="1"/>
</dbReference>
<evidence type="ECO:0000313" key="3">
    <source>
        <dbReference type="EMBL" id="SDT18227.1"/>
    </source>
</evidence>
<keyword evidence="4" id="KW-1185">Reference proteome</keyword>
<proteinExistence type="predicted"/>
<gene>
    <name evidence="3" type="ORF">SAMN04489812_4469</name>
</gene>
<dbReference type="Proteomes" id="UP000199103">
    <property type="component" value="Chromosome I"/>
</dbReference>
<dbReference type="InterPro" id="IPR036380">
    <property type="entry name" value="Isochorismatase-like_sf"/>
</dbReference>
<name>A0A1H1Y9W7_9ACTN</name>
<dbReference type="PANTHER" id="PTHR43540">
    <property type="entry name" value="PEROXYUREIDOACRYLATE/UREIDOACRYLATE AMIDOHYDROLASE-RELATED"/>
    <property type="match status" value="1"/>
</dbReference>
<evidence type="ECO:0000259" key="2">
    <source>
        <dbReference type="Pfam" id="PF00857"/>
    </source>
</evidence>
<evidence type="ECO:0000313" key="4">
    <source>
        <dbReference type="Proteomes" id="UP000199103"/>
    </source>
</evidence>
<dbReference type="EMBL" id="LT629772">
    <property type="protein sequence ID" value="SDT18227.1"/>
    <property type="molecule type" value="Genomic_DNA"/>
</dbReference>
<dbReference type="RefSeq" id="WP_091527577.1">
    <property type="nucleotide sequence ID" value="NZ_LT629772.1"/>
</dbReference>
<dbReference type="AlphaFoldDB" id="A0A1H1Y9W7"/>
<evidence type="ECO:0000256" key="1">
    <source>
        <dbReference type="ARBA" id="ARBA00022801"/>
    </source>
</evidence>
<feature type="domain" description="Isochorismatase-like" evidence="2">
    <location>
        <begin position="35"/>
        <end position="210"/>
    </location>
</feature>
<keyword evidence="1" id="KW-0378">Hydrolase</keyword>
<dbReference type="Gene3D" id="3.40.50.850">
    <property type="entry name" value="Isochorismatase-like"/>
    <property type="match status" value="1"/>
</dbReference>
<reference evidence="3 4" key="1">
    <citation type="submission" date="2016-10" db="EMBL/GenBank/DDBJ databases">
        <authorList>
            <person name="de Groot N.N."/>
        </authorList>
    </citation>
    <scope>NUCLEOTIDE SEQUENCE [LARGE SCALE GENOMIC DNA]</scope>
    <source>
        <strain evidence="3 4">DSM 21800</strain>
    </source>
</reference>
<accession>A0A1H1Y9W7</accession>
<sequence length="221" mass="23870">MTQNNTTHSLDNRELVDFYRQAGFGGRVGWGSRPAVLVIDMAGNWTEPEAMIGSDLGGVTQQISRVLTSARDNSVPVLFTTMAYDAAMSDVSRVSRLKTPHAEKMIRGEQATQVIAELERRADEPLIEKPRASAFLNTNLISILVDRGIDTVVIVGCSTSGCIRATSESALDLGFHAIVPAEAVGDRSPSAHTANLFDIDQRYADVVPVEDVIQHFASGQA</sequence>
<protein>
    <submittedName>
        <fullName evidence="3">Nicotinamidase-related amidase</fullName>
    </submittedName>
</protein>
<dbReference type="GO" id="GO:0016787">
    <property type="term" value="F:hydrolase activity"/>
    <property type="evidence" value="ECO:0007669"/>
    <property type="project" value="UniProtKB-KW"/>
</dbReference>
<dbReference type="OrthoDB" id="9794942at2"/>
<dbReference type="InterPro" id="IPR050272">
    <property type="entry name" value="Isochorismatase-like_hydrls"/>
</dbReference>
<organism evidence="3 4">
    <name type="scientific">Microlunatus soli</name>
    <dbReference type="NCBI Taxonomy" id="630515"/>
    <lineage>
        <taxon>Bacteria</taxon>
        <taxon>Bacillati</taxon>
        <taxon>Actinomycetota</taxon>
        <taxon>Actinomycetes</taxon>
        <taxon>Propionibacteriales</taxon>
        <taxon>Propionibacteriaceae</taxon>
        <taxon>Microlunatus</taxon>
    </lineage>
</organism>
<dbReference type="PANTHER" id="PTHR43540:SF1">
    <property type="entry name" value="ISOCHORISMATASE HYDROLASE"/>
    <property type="match status" value="1"/>
</dbReference>
<dbReference type="InterPro" id="IPR000868">
    <property type="entry name" value="Isochorismatase-like_dom"/>
</dbReference>
<dbReference type="STRING" id="630515.SAMN04489812_4469"/>
<dbReference type="SUPFAM" id="SSF52499">
    <property type="entry name" value="Isochorismatase-like hydrolases"/>
    <property type="match status" value="1"/>
</dbReference>